<comment type="subcellular location">
    <subcellularLocation>
        <location evidence="1">Membrane</location>
        <topology evidence="1">Multi-pass membrane protein</topology>
    </subcellularLocation>
</comment>
<proteinExistence type="inferred from homology"/>
<dbReference type="InterPro" id="IPR001248">
    <property type="entry name" value="Pur-cyt_permease"/>
</dbReference>
<evidence type="ECO:0000256" key="4">
    <source>
        <dbReference type="ARBA" id="ARBA00022692"/>
    </source>
</evidence>
<keyword evidence="6 7" id="KW-0472">Membrane</keyword>
<evidence type="ECO:0000313" key="10">
    <source>
        <dbReference type="Proteomes" id="UP000198741"/>
    </source>
</evidence>
<dbReference type="PIRSF" id="PIRSF002744">
    <property type="entry name" value="Pur-cyt_permease"/>
    <property type="match status" value="1"/>
</dbReference>
<feature type="transmembrane region" description="Helical" evidence="8">
    <location>
        <begin position="243"/>
        <end position="276"/>
    </location>
</feature>
<feature type="transmembrane region" description="Helical" evidence="8">
    <location>
        <begin position="366"/>
        <end position="383"/>
    </location>
</feature>
<dbReference type="STRING" id="1090615.SAMN04515671_4041"/>
<dbReference type="Pfam" id="PF02133">
    <property type="entry name" value="Transp_cyt_pur"/>
    <property type="match status" value="1"/>
</dbReference>
<dbReference type="InterPro" id="IPR026030">
    <property type="entry name" value="Pur-cyt_permease_Fcy2/21/22"/>
</dbReference>
<keyword evidence="3 7" id="KW-0813">Transport</keyword>
<dbReference type="AlphaFoldDB" id="A0A1H0SD79"/>
<feature type="transmembrane region" description="Helical" evidence="8">
    <location>
        <begin position="404"/>
        <end position="422"/>
    </location>
</feature>
<keyword evidence="5 8" id="KW-1133">Transmembrane helix</keyword>
<accession>A0A1H0SD79</accession>
<evidence type="ECO:0000256" key="3">
    <source>
        <dbReference type="ARBA" id="ARBA00022448"/>
    </source>
</evidence>
<sequence>MSASLAEVAEDRHYGAKVTAVEPGGAEVIPLSERHGKPLQMLWTWTSPNMEFATIYVGVICVLFFGLSFWQSVAAIVLGNLLGSTAHMVLSTWGPESGFCQMVLSRRAFGFLGNLLPAGLNWLIAGVGWFAVNSVSGALALSALTNMNKYLALVIVVVLMLALAYFGHNLIQIFEKYAAPVLTVIFVVGGIVLLTKSHPSAAGAPIPGGFWIALGATFGYAAGWNPYASDYTRYLPPGSGRKAGIFAGLGVFISCTLLEVFGAAVVTAFGAAAFNFDSPNWAFANPTDAYTSLMPTWLGKLTLLGICLGAIAANALNVYSSALSFTATGIRLPTPTARGAVAVISGLAGFVVALVGLDHIDQYENFLLVIAYWIGPWLGVVFVDRILRRSRADELAYGDPSYKNWAGPIAMFVSAVISIWLFSNQTFYVGVIPQHAPAVGDLTFEVGFVLAAVLYAALYRALAQPIQVATPEQLAAATK</sequence>
<dbReference type="PANTHER" id="PTHR31806:SF1">
    <property type="entry name" value="PURINE-CYTOSINE PERMEASE FCY2-RELATED"/>
    <property type="match status" value="1"/>
</dbReference>
<dbReference type="Proteomes" id="UP000198741">
    <property type="component" value="Chromosome I"/>
</dbReference>
<evidence type="ECO:0000256" key="7">
    <source>
        <dbReference type="PIRNR" id="PIRNR002744"/>
    </source>
</evidence>
<evidence type="ECO:0000256" key="8">
    <source>
        <dbReference type="SAM" id="Phobius"/>
    </source>
</evidence>
<dbReference type="OrthoDB" id="9809167at2"/>
<feature type="transmembrane region" description="Helical" evidence="8">
    <location>
        <begin position="340"/>
        <end position="360"/>
    </location>
</feature>
<feature type="transmembrane region" description="Helical" evidence="8">
    <location>
        <begin position="201"/>
        <end position="222"/>
    </location>
</feature>
<keyword evidence="4 8" id="KW-0812">Transmembrane</keyword>
<evidence type="ECO:0000256" key="6">
    <source>
        <dbReference type="ARBA" id="ARBA00023136"/>
    </source>
</evidence>
<feature type="transmembrane region" description="Helical" evidence="8">
    <location>
        <begin position="150"/>
        <end position="170"/>
    </location>
</feature>
<protein>
    <submittedName>
        <fullName evidence="9">Nucleobase:cation symporter-1, NCS1 family</fullName>
    </submittedName>
</protein>
<dbReference type="RefSeq" id="WP_090479618.1">
    <property type="nucleotide sequence ID" value="NZ_LT629710.1"/>
</dbReference>
<dbReference type="GO" id="GO:0022857">
    <property type="term" value="F:transmembrane transporter activity"/>
    <property type="evidence" value="ECO:0007669"/>
    <property type="project" value="InterPro"/>
</dbReference>
<keyword evidence="10" id="KW-1185">Reference proteome</keyword>
<name>A0A1H0SD79_9ACTN</name>
<feature type="transmembrane region" description="Helical" evidence="8">
    <location>
        <begin position="296"/>
        <end position="319"/>
    </location>
</feature>
<evidence type="ECO:0000256" key="2">
    <source>
        <dbReference type="ARBA" id="ARBA00008974"/>
    </source>
</evidence>
<evidence type="ECO:0000256" key="5">
    <source>
        <dbReference type="ARBA" id="ARBA00022989"/>
    </source>
</evidence>
<evidence type="ECO:0000256" key="1">
    <source>
        <dbReference type="ARBA" id="ARBA00004141"/>
    </source>
</evidence>
<gene>
    <name evidence="9" type="ORF">SAMN04515671_4041</name>
</gene>
<dbReference type="GO" id="GO:0005886">
    <property type="term" value="C:plasma membrane"/>
    <property type="evidence" value="ECO:0007669"/>
    <property type="project" value="TreeGrafter"/>
</dbReference>
<evidence type="ECO:0000313" key="9">
    <source>
        <dbReference type="EMBL" id="SDP39723.1"/>
    </source>
</evidence>
<feature type="transmembrane region" description="Helical" evidence="8">
    <location>
        <begin position="53"/>
        <end position="78"/>
    </location>
</feature>
<reference evidence="9 10" key="1">
    <citation type="submission" date="2016-10" db="EMBL/GenBank/DDBJ databases">
        <authorList>
            <person name="de Groot N.N."/>
        </authorList>
    </citation>
    <scope>NUCLEOTIDE SEQUENCE [LARGE SCALE GENOMIC DNA]</scope>
    <source>
        <strain evidence="10">P4-7,KCTC 19426,CECT 7604</strain>
    </source>
</reference>
<organism evidence="9 10">
    <name type="scientific">Nakamurella panacisegetis</name>
    <dbReference type="NCBI Taxonomy" id="1090615"/>
    <lineage>
        <taxon>Bacteria</taxon>
        <taxon>Bacillati</taxon>
        <taxon>Actinomycetota</taxon>
        <taxon>Actinomycetes</taxon>
        <taxon>Nakamurellales</taxon>
        <taxon>Nakamurellaceae</taxon>
        <taxon>Nakamurella</taxon>
    </lineage>
</organism>
<feature type="transmembrane region" description="Helical" evidence="8">
    <location>
        <begin position="442"/>
        <end position="462"/>
    </location>
</feature>
<dbReference type="Gene3D" id="1.10.4160.10">
    <property type="entry name" value="Hydantoin permease"/>
    <property type="match status" value="1"/>
</dbReference>
<comment type="similarity">
    <text evidence="2 7">Belongs to the purine-cytosine permease (2.A.39) family.</text>
</comment>
<dbReference type="PANTHER" id="PTHR31806">
    <property type="entry name" value="PURINE-CYTOSINE PERMEASE FCY2-RELATED"/>
    <property type="match status" value="1"/>
</dbReference>
<dbReference type="EMBL" id="LT629710">
    <property type="protein sequence ID" value="SDP39723.1"/>
    <property type="molecule type" value="Genomic_DNA"/>
</dbReference>
<feature type="transmembrane region" description="Helical" evidence="8">
    <location>
        <begin position="177"/>
        <end position="195"/>
    </location>
</feature>
<feature type="transmembrane region" description="Helical" evidence="8">
    <location>
        <begin position="111"/>
        <end position="130"/>
    </location>
</feature>